<evidence type="ECO:0000313" key="3">
    <source>
        <dbReference type="Proteomes" id="UP001177140"/>
    </source>
</evidence>
<dbReference type="AlphaFoldDB" id="A0AA41V5R7"/>
<dbReference type="SUPFAM" id="SSF53098">
    <property type="entry name" value="Ribonuclease H-like"/>
    <property type="match status" value="1"/>
</dbReference>
<dbReference type="EMBL" id="JAJJMA010118932">
    <property type="protein sequence ID" value="MCL7032059.1"/>
    <property type="molecule type" value="Genomic_DNA"/>
</dbReference>
<evidence type="ECO:0000256" key="1">
    <source>
        <dbReference type="SAM" id="MobiDB-lite"/>
    </source>
</evidence>
<dbReference type="InterPro" id="IPR012337">
    <property type="entry name" value="RNaseH-like_sf"/>
</dbReference>
<dbReference type="GO" id="GO:0003676">
    <property type="term" value="F:nucleic acid binding"/>
    <property type="evidence" value="ECO:0007669"/>
    <property type="project" value="InterPro"/>
</dbReference>
<accession>A0AA41V5R7</accession>
<comment type="caution">
    <text evidence="2">The sequence shown here is derived from an EMBL/GenBank/DDBJ whole genome shotgun (WGS) entry which is preliminary data.</text>
</comment>
<dbReference type="Gene3D" id="3.30.420.10">
    <property type="entry name" value="Ribonuclease H-like superfamily/Ribonuclease H"/>
    <property type="match status" value="1"/>
</dbReference>
<name>A0AA41V5R7_PAPNU</name>
<proteinExistence type="predicted"/>
<feature type="non-terminal residue" evidence="2">
    <location>
        <position position="235"/>
    </location>
</feature>
<dbReference type="Proteomes" id="UP001177140">
    <property type="component" value="Unassembled WGS sequence"/>
</dbReference>
<protein>
    <submittedName>
        <fullName evidence="2">Uncharacterized protein</fullName>
    </submittedName>
</protein>
<sequence length="235" mass="26691">KDLDPNSSDFAAKLEKCDESSEDGDTDSDDDDEEIQILSRSHWKDICLGIWGMKDDKEIINRVKDASTKQDFEIFTDGWYNDHGGSSGCGVILQEGCHRPIVAGSKVIPREECVSPFYLQLEGVALGVKLAKKYNTLSFRLYCPSEAVSSFVMQNWIRHHEDHDKAFELSKEIFSDISHLQTIGLLWFDVSEGQSKAAYHVAKLQQDKELNLMEISNSKELWDLIYAEAFALFLE</sequence>
<keyword evidence="3" id="KW-1185">Reference proteome</keyword>
<feature type="compositionally biased region" description="Acidic residues" evidence="1">
    <location>
        <begin position="20"/>
        <end position="33"/>
    </location>
</feature>
<feature type="region of interest" description="Disordered" evidence="1">
    <location>
        <begin position="1"/>
        <end position="33"/>
    </location>
</feature>
<organism evidence="2 3">
    <name type="scientific">Papaver nudicaule</name>
    <name type="common">Iceland poppy</name>
    <dbReference type="NCBI Taxonomy" id="74823"/>
    <lineage>
        <taxon>Eukaryota</taxon>
        <taxon>Viridiplantae</taxon>
        <taxon>Streptophyta</taxon>
        <taxon>Embryophyta</taxon>
        <taxon>Tracheophyta</taxon>
        <taxon>Spermatophyta</taxon>
        <taxon>Magnoliopsida</taxon>
        <taxon>Ranunculales</taxon>
        <taxon>Papaveraceae</taxon>
        <taxon>Papaveroideae</taxon>
        <taxon>Papaver</taxon>
    </lineage>
</organism>
<evidence type="ECO:0000313" key="2">
    <source>
        <dbReference type="EMBL" id="MCL7032059.1"/>
    </source>
</evidence>
<dbReference type="InterPro" id="IPR036397">
    <property type="entry name" value="RNaseH_sf"/>
</dbReference>
<reference evidence="2" key="1">
    <citation type="submission" date="2022-03" db="EMBL/GenBank/DDBJ databases">
        <title>A functionally conserved STORR gene fusion in Papaver species that diverged 16.8 million years ago.</title>
        <authorList>
            <person name="Catania T."/>
        </authorList>
    </citation>
    <scope>NUCLEOTIDE SEQUENCE</scope>
    <source>
        <strain evidence="2">S-191538</strain>
    </source>
</reference>
<gene>
    <name evidence="2" type="ORF">MKW94_001917</name>
</gene>